<dbReference type="PANTHER" id="PTHR30486">
    <property type="entry name" value="TWITCHING MOTILITY PROTEIN PILT"/>
    <property type="match status" value="1"/>
</dbReference>
<organism evidence="3 4">
    <name type="scientific">Dehalogenimonas alkenigignens</name>
    <dbReference type="NCBI Taxonomy" id="1217799"/>
    <lineage>
        <taxon>Bacteria</taxon>
        <taxon>Bacillati</taxon>
        <taxon>Chloroflexota</taxon>
        <taxon>Dehalococcoidia</taxon>
        <taxon>Dehalococcoidales</taxon>
        <taxon>Dehalococcoidaceae</taxon>
        <taxon>Dehalogenimonas</taxon>
    </lineage>
</organism>
<dbReference type="PATRIC" id="fig|1217799.6.peg.943"/>
<evidence type="ECO:0000259" key="2">
    <source>
        <dbReference type="PROSITE" id="PS00662"/>
    </source>
</evidence>
<dbReference type="SUPFAM" id="SSF52540">
    <property type="entry name" value="P-loop containing nucleoside triphosphate hydrolases"/>
    <property type="match status" value="1"/>
</dbReference>
<evidence type="ECO:0000313" key="3">
    <source>
        <dbReference type="EMBL" id="KTB48072.1"/>
    </source>
</evidence>
<dbReference type="Gene3D" id="3.40.50.300">
    <property type="entry name" value="P-loop containing nucleotide triphosphate hydrolases"/>
    <property type="match status" value="1"/>
</dbReference>
<proteinExistence type="inferred from homology"/>
<gene>
    <name evidence="3" type="ORF">DEALK_09170</name>
</gene>
<dbReference type="Proteomes" id="UP000053947">
    <property type="component" value="Unassembled WGS sequence"/>
</dbReference>
<protein>
    <submittedName>
        <fullName evidence="3">Pilus retraction protein PilT</fullName>
    </submittedName>
</protein>
<comment type="similarity">
    <text evidence="1">Belongs to the GSP E family.</text>
</comment>
<accession>A0A0W0GHN8</accession>
<dbReference type="CDD" id="cd01131">
    <property type="entry name" value="PilT"/>
    <property type="match status" value="1"/>
</dbReference>
<dbReference type="STRING" id="1217799.DEALK_09170"/>
<comment type="caution">
    <text evidence="3">The sequence shown here is derived from an EMBL/GenBank/DDBJ whole genome shotgun (WGS) entry which is preliminary data.</text>
</comment>
<name>A0A0W0GHN8_9CHLR</name>
<dbReference type="InterPro" id="IPR003593">
    <property type="entry name" value="AAA+_ATPase"/>
</dbReference>
<dbReference type="Pfam" id="PF00437">
    <property type="entry name" value="T2SSE"/>
    <property type="match status" value="1"/>
</dbReference>
<evidence type="ECO:0000313" key="4">
    <source>
        <dbReference type="Proteomes" id="UP000053947"/>
    </source>
</evidence>
<dbReference type="GO" id="GO:0005524">
    <property type="term" value="F:ATP binding"/>
    <property type="evidence" value="ECO:0007669"/>
    <property type="project" value="InterPro"/>
</dbReference>
<dbReference type="Gene3D" id="3.30.450.90">
    <property type="match status" value="1"/>
</dbReference>
<dbReference type="InterPro" id="IPR027417">
    <property type="entry name" value="P-loop_NTPase"/>
</dbReference>
<dbReference type="EMBL" id="LFDV01000002">
    <property type="protein sequence ID" value="KTB48072.1"/>
    <property type="molecule type" value="Genomic_DNA"/>
</dbReference>
<feature type="domain" description="Bacterial type II secretion system protein E" evidence="2">
    <location>
        <begin position="194"/>
        <end position="208"/>
    </location>
</feature>
<dbReference type="RefSeq" id="WP_058439101.1">
    <property type="nucleotide sequence ID" value="NZ_KQ758903.1"/>
</dbReference>
<sequence length="365" mass="40831">MRADELLRAMVKAGASDMHLKVPNPPVFRIDGVLKRQSQYACVTPGDMERLFREMTNPQQQETFLSTKELDFAISVPDVSRFRVNILYQRGSISICVRMVPFQIMTIDMLNQPATFKSLIMKPRGMILVTGPTGSGKSTTMAAMLQHLNENRHSSVITIEDPIEYVFQDNKCIIAQRELGGDTASYPIALRHALRHDPDVIVVGEIRDVESLTTAIAAAETGHLVLGTLHTINAVQTVDRVIDMYPPGQQHQIRLQLSQVLEAVISQTLVIRANGRGRVGVYEILLATTAVRNLVREGKTFELQSIMQLNRQMGMQTLDQHLAELAANGVISKDEALMKSDNPDRLERLIEEAKRNVRGPDPFKR</sequence>
<dbReference type="SMART" id="SM00382">
    <property type="entry name" value="AAA"/>
    <property type="match status" value="1"/>
</dbReference>
<reference evidence="3 4" key="1">
    <citation type="submission" date="2015-06" db="EMBL/GenBank/DDBJ databases">
        <title>Genome sequence of the organohalide-respiring Dehalogenimonas alkenigignens type strain (IP3-3T).</title>
        <authorList>
            <person name="Key T.A."/>
            <person name="Richmond D.P."/>
            <person name="Bowman K.S."/>
            <person name="Cho Y.-J."/>
            <person name="Chun J."/>
            <person name="da Costa M.S."/>
            <person name="Rainey F.A."/>
            <person name="Moe W.M."/>
        </authorList>
    </citation>
    <scope>NUCLEOTIDE SEQUENCE [LARGE SCALE GENOMIC DNA]</scope>
    <source>
        <strain evidence="3 4">IP3-3</strain>
    </source>
</reference>
<dbReference type="InterPro" id="IPR050921">
    <property type="entry name" value="T4SS_GSP_E_ATPase"/>
</dbReference>
<dbReference type="InterPro" id="IPR001482">
    <property type="entry name" value="T2SS/T4SS_dom"/>
</dbReference>
<dbReference type="AlphaFoldDB" id="A0A0W0GHN8"/>
<dbReference type="GO" id="GO:0016887">
    <property type="term" value="F:ATP hydrolysis activity"/>
    <property type="evidence" value="ECO:0007669"/>
    <property type="project" value="InterPro"/>
</dbReference>
<dbReference type="NCBIfam" id="TIGR01420">
    <property type="entry name" value="pilT_fam"/>
    <property type="match status" value="1"/>
</dbReference>
<dbReference type="OrthoDB" id="143411at2"/>
<dbReference type="PROSITE" id="PS00662">
    <property type="entry name" value="T2SP_E"/>
    <property type="match status" value="1"/>
</dbReference>
<keyword evidence="4" id="KW-1185">Reference proteome</keyword>
<dbReference type="InterPro" id="IPR006321">
    <property type="entry name" value="PilT/PilU"/>
</dbReference>
<evidence type="ECO:0000256" key="1">
    <source>
        <dbReference type="ARBA" id="ARBA00006611"/>
    </source>
</evidence>